<evidence type="ECO:0000259" key="1">
    <source>
        <dbReference type="PROSITE" id="PS50022"/>
    </source>
</evidence>
<dbReference type="InterPro" id="IPR013728">
    <property type="entry name" value="BT_3987-like_N"/>
</dbReference>
<name>A0A1W1ZAY2_9SPHI</name>
<protein>
    <recommendedName>
        <fullName evidence="1">F5/8 type C domain-containing protein</fullName>
    </recommendedName>
</protein>
<sequence>MSCKKDDTLVDLPDGSISFDLPASSDVIEMPVSILADATTTLEIKAALTGNAANEDHHVTFAIDTTKISGYTAKYGPALVLPTSAYLFYKSIVTLPAGATKSEAAILNIGQQTKLTEYTTYVLPVVIKSVDGKIEGPATNRVIYYVFKTGKPLFVNRTGWTIAGFSSQNSATNAAGMLIDANNLATYWASSIQQSMPQWVSINFGKEVSFISLTYYLPTILVYPTQGGYPTSMRIETSMDGTTWVNKGVFAGNIVNKMQTIDVGQTTARYLRFTVLASAKYSNLYDAIFISGIMLTP</sequence>
<dbReference type="InterPro" id="IPR000421">
    <property type="entry name" value="FA58C"/>
</dbReference>
<dbReference type="PROSITE" id="PS50022">
    <property type="entry name" value="FA58C_3"/>
    <property type="match status" value="1"/>
</dbReference>
<feature type="domain" description="F5/8 type C" evidence="1">
    <location>
        <begin position="149"/>
        <end position="293"/>
    </location>
</feature>
<dbReference type="RefSeq" id="WP_235012436.1">
    <property type="nucleotide sequence ID" value="NZ_FWXT01000001.1"/>
</dbReference>
<dbReference type="Gene3D" id="2.60.120.260">
    <property type="entry name" value="Galactose-binding domain-like"/>
    <property type="match status" value="1"/>
</dbReference>
<keyword evidence="3" id="KW-1185">Reference proteome</keyword>
<dbReference type="Pfam" id="PF00754">
    <property type="entry name" value="F5_F8_type_C"/>
    <property type="match status" value="1"/>
</dbReference>
<dbReference type="Pfam" id="PF08522">
    <property type="entry name" value="BT_3987-like_N"/>
    <property type="match status" value="1"/>
</dbReference>
<evidence type="ECO:0000313" key="3">
    <source>
        <dbReference type="Proteomes" id="UP000192756"/>
    </source>
</evidence>
<accession>A0A1W1ZAY2</accession>
<reference evidence="3" key="1">
    <citation type="submission" date="2017-04" db="EMBL/GenBank/DDBJ databases">
        <authorList>
            <person name="Varghese N."/>
            <person name="Submissions S."/>
        </authorList>
    </citation>
    <scope>NUCLEOTIDE SEQUENCE [LARGE SCALE GENOMIC DNA]</scope>
    <source>
        <strain evidence="3">DSM 12126</strain>
    </source>
</reference>
<dbReference type="STRING" id="151894.SAMN04488524_0544"/>
<proteinExistence type="predicted"/>
<dbReference type="InterPro" id="IPR008979">
    <property type="entry name" value="Galactose-bd-like_sf"/>
</dbReference>
<dbReference type="SUPFAM" id="SSF49785">
    <property type="entry name" value="Galactose-binding domain-like"/>
    <property type="match status" value="1"/>
</dbReference>
<dbReference type="AlphaFoldDB" id="A0A1W1ZAY2"/>
<dbReference type="Proteomes" id="UP000192756">
    <property type="component" value="Unassembled WGS sequence"/>
</dbReference>
<dbReference type="EMBL" id="FWXT01000001">
    <property type="protein sequence ID" value="SMC45502.1"/>
    <property type="molecule type" value="Genomic_DNA"/>
</dbReference>
<dbReference type="Gene3D" id="2.60.40.1740">
    <property type="entry name" value="hypothetical protein (bacova_03559)"/>
    <property type="match status" value="1"/>
</dbReference>
<gene>
    <name evidence="2" type="ORF">SAMN04488524_0544</name>
</gene>
<organism evidence="2 3">
    <name type="scientific">Pedobacter africanus</name>
    <dbReference type="NCBI Taxonomy" id="151894"/>
    <lineage>
        <taxon>Bacteria</taxon>
        <taxon>Pseudomonadati</taxon>
        <taxon>Bacteroidota</taxon>
        <taxon>Sphingobacteriia</taxon>
        <taxon>Sphingobacteriales</taxon>
        <taxon>Sphingobacteriaceae</taxon>
        <taxon>Pedobacter</taxon>
    </lineage>
</organism>
<evidence type="ECO:0000313" key="2">
    <source>
        <dbReference type="EMBL" id="SMC45502.1"/>
    </source>
</evidence>